<evidence type="ECO:0008006" key="5">
    <source>
        <dbReference type="Google" id="ProtNLM"/>
    </source>
</evidence>
<reference evidence="3" key="1">
    <citation type="journal article" date="2023" name="BMC Genomics">
        <title>Chromosome-level genome assemblies of Cutaneotrichosporon spp. (Trichosporonales, Basidiomycota) reveal imbalanced evolution between nucleotide sequences and chromosome synteny.</title>
        <authorList>
            <person name="Kobayashi Y."/>
            <person name="Kayamori A."/>
            <person name="Aoki K."/>
            <person name="Shiwa Y."/>
            <person name="Matsutani M."/>
            <person name="Fujita N."/>
            <person name="Sugita T."/>
            <person name="Iwasaki W."/>
            <person name="Tanaka N."/>
            <person name="Takashima M."/>
        </authorList>
    </citation>
    <scope>NUCLEOTIDE SEQUENCE</scope>
    <source>
        <strain evidence="3">HIS019</strain>
    </source>
</reference>
<keyword evidence="1" id="KW-0862">Zinc</keyword>
<feature type="compositionally biased region" description="Polar residues" evidence="2">
    <location>
        <begin position="333"/>
        <end position="344"/>
    </location>
</feature>
<feature type="binding site" evidence="1">
    <location>
        <position position="188"/>
    </location>
    <ligand>
        <name>Zn(2+)</name>
        <dbReference type="ChEBI" id="CHEBI:29105"/>
    </ligand>
</feature>
<dbReference type="InterPro" id="IPR005301">
    <property type="entry name" value="MOB_kinase_act_fam"/>
</dbReference>
<dbReference type="Pfam" id="PF03637">
    <property type="entry name" value="Mob1_phocein"/>
    <property type="match status" value="1"/>
</dbReference>
<dbReference type="KEGG" id="ccac:CcaHIS019_0505370"/>
<organism evidence="3 4">
    <name type="scientific">Cutaneotrichosporon cavernicola</name>
    <dbReference type="NCBI Taxonomy" id="279322"/>
    <lineage>
        <taxon>Eukaryota</taxon>
        <taxon>Fungi</taxon>
        <taxon>Dikarya</taxon>
        <taxon>Basidiomycota</taxon>
        <taxon>Agaricomycotina</taxon>
        <taxon>Tremellomycetes</taxon>
        <taxon>Trichosporonales</taxon>
        <taxon>Trichosporonaceae</taxon>
        <taxon>Cutaneotrichosporon</taxon>
    </lineage>
</organism>
<sequence length="539" mass="58821">MIIPQETNGAPAKQDYRFKRGSKLTDFPPVHPEVAVPPLSSFDGPFQLAEYLSLKVRADPHDIRGLVDVPSDNAKAADKHVWIYEHLRRIPIDATPLITQLVQMCSRETCPEMKAAEWQYLCVAHGGEGTDKCCAIDYILHAVDSTTALLNSSNYFPSRLQIPHASLAHFPSLFRRLSRIFSHAYFHHREAFATAEAETSLYARFVALCEKYELVSSNLLIIPQSGYEVTVMGDGWGDDDEDKAEDEGEEEEDGHEERHEDYEGGEDKDATPSDDDKSPSAEDMVDDDRPDEASSPPADSGLKHNLGRYTSPGKWTTSPVQPATKGKPAPAHTSESLSPPSTRASLDDYDEEKPLPKANTTKRGTLSRGKAPRAANVWTAEKEAEGEEVVPEVPQLPTSPGIGMARKESVDSVVYVGKEEDDDEVLAADEPVLPEAQIFASPAAAAPSVLEPTHDAETEDEPRPSSSTSPEMISLAIPPQAPAKSTLATSPRSELQARPGDGGRDQLGVSPRGTTGRRGGRKNRVPRSPGKKGQQREEH</sequence>
<feature type="binding site" evidence="1">
    <location>
        <position position="183"/>
    </location>
    <ligand>
        <name>Zn(2+)</name>
        <dbReference type="ChEBI" id="CHEBI:29105"/>
    </ligand>
</feature>
<keyword evidence="4" id="KW-1185">Reference proteome</keyword>
<dbReference type="GeneID" id="85496779"/>
<proteinExistence type="predicted"/>
<dbReference type="AlphaFoldDB" id="A0AA48QWV6"/>
<evidence type="ECO:0000313" key="4">
    <source>
        <dbReference type="Proteomes" id="UP001233271"/>
    </source>
</evidence>
<gene>
    <name evidence="3" type="ORF">CcaverHIS019_0505370</name>
</gene>
<dbReference type="InterPro" id="IPR036703">
    <property type="entry name" value="MOB_kinase_act_sf"/>
</dbReference>
<feature type="compositionally biased region" description="Acidic residues" evidence="2">
    <location>
        <begin position="236"/>
        <end position="254"/>
    </location>
</feature>
<dbReference type="RefSeq" id="XP_060458174.1">
    <property type="nucleotide sequence ID" value="XM_060601707.1"/>
</dbReference>
<feature type="binding site" evidence="1">
    <location>
        <position position="105"/>
    </location>
    <ligand>
        <name>Zn(2+)</name>
        <dbReference type="ChEBI" id="CHEBI:29105"/>
    </ligand>
</feature>
<accession>A0AA48QWV6</accession>
<name>A0AA48QWV6_9TREE</name>
<evidence type="ECO:0000313" key="3">
    <source>
        <dbReference type="EMBL" id="BEI92909.1"/>
    </source>
</evidence>
<feature type="binding site" evidence="1">
    <location>
        <position position="110"/>
    </location>
    <ligand>
        <name>Zn(2+)</name>
        <dbReference type="ChEBI" id="CHEBI:29105"/>
    </ligand>
</feature>
<feature type="region of interest" description="Disordered" evidence="2">
    <location>
        <begin position="421"/>
        <end position="539"/>
    </location>
</feature>
<dbReference type="PANTHER" id="PTHR22599">
    <property type="entry name" value="MPS ONE BINDER KINASE ACTIVATOR-LIKE MOB"/>
    <property type="match status" value="1"/>
</dbReference>
<evidence type="ECO:0000256" key="2">
    <source>
        <dbReference type="SAM" id="MobiDB-lite"/>
    </source>
</evidence>
<keyword evidence="1" id="KW-0479">Metal-binding</keyword>
<evidence type="ECO:0000256" key="1">
    <source>
        <dbReference type="PIRSR" id="PIRSR605301-1"/>
    </source>
</evidence>
<dbReference type="EMBL" id="AP028216">
    <property type="protein sequence ID" value="BEI92909.1"/>
    <property type="molecule type" value="Genomic_DNA"/>
</dbReference>
<dbReference type="SMART" id="SM01388">
    <property type="entry name" value="Mob1_phocein"/>
    <property type="match status" value="1"/>
</dbReference>
<dbReference type="Gene3D" id="1.20.140.30">
    <property type="entry name" value="MOB kinase activator"/>
    <property type="match status" value="1"/>
</dbReference>
<protein>
    <recommendedName>
        <fullName evidence="5">Mob1/phocein</fullName>
    </recommendedName>
</protein>
<feature type="region of interest" description="Disordered" evidence="2">
    <location>
        <begin position="232"/>
        <end position="408"/>
    </location>
</feature>
<dbReference type="Proteomes" id="UP001233271">
    <property type="component" value="Chromosome 5"/>
</dbReference>
<dbReference type="SUPFAM" id="SSF101152">
    <property type="entry name" value="Mob1/phocein"/>
    <property type="match status" value="1"/>
</dbReference>
<feature type="compositionally biased region" description="Basic and acidic residues" evidence="2">
    <location>
        <begin position="255"/>
        <end position="280"/>
    </location>
</feature>